<feature type="compositionally biased region" description="Polar residues" evidence="1">
    <location>
        <begin position="1"/>
        <end position="14"/>
    </location>
</feature>
<accession>A0ABN9BVW7</accession>
<name>A0ABN9BVW7_9NEOB</name>
<sequence>MSCQSAPGWNSQCLPGTPRTPRWTEMGIRARSSCYWSTQDYPKSAIFFLFSIGDNGKQDK</sequence>
<comment type="caution">
    <text evidence="2">The sequence shown here is derived from an EMBL/GenBank/DDBJ whole genome shotgun (WGS) entry which is preliminary data.</text>
</comment>
<evidence type="ECO:0000313" key="3">
    <source>
        <dbReference type="Proteomes" id="UP001162483"/>
    </source>
</evidence>
<reference evidence="2" key="1">
    <citation type="submission" date="2023-05" db="EMBL/GenBank/DDBJ databases">
        <authorList>
            <person name="Stuckert A."/>
        </authorList>
    </citation>
    <scope>NUCLEOTIDE SEQUENCE</scope>
</reference>
<dbReference type="Proteomes" id="UP001162483">
    <property type="component" value="Unassembled WGS sequence"/>
</dbReference>
<feature type="region of interest" description="Disordered" evidence="1">
    <location>
        <begin position="1"/>
        <end position="20"/>
    </location>
</feature>
<organism evidence="2 3">
    <name type="scientific">Staurois parvus</name>
    <dbReference type="NCBI Taxonomy" id="386267"/>
    <lineage>
        <taxon>Eukaryota</taxon>
        <taxon>Metazoa</taxon>
        <taxon>Chordata</taxon>
        <taxon>Craniata</taxon>
        <taxon>Vertebrata</taxon>
        <taxon>Euteleostomi</taxon>
        <taxon>Amphibia</taxon>
        <taxon>Batrachia</taxon>
        <taxon>Anura</taxon>
        <taxon>Neobatrachia</taxon>
        <taxon>Ranoidea</taxon>
        <taxon>Ranidae</taxon>
        <taxon>Staurois</taxon>
    </lineage>
</organism>
<dbReference type="EMBL" id="CATNWA010006324">
    <property type="protein sequence ID" value="CAI9551860.1"/>
    <property type="molecule type" value="Genomic_DNA"/>
</dbReference>
<evidence type="ECO:0000256" key="1">
    <source>
        <dbReference type="SAM" id="MobiDB-lite"/>
    </source>
</evidence>
<protein>
    <submittedName>
        <fullName evidence="2">Uncharacterized protein</fullName>
    </submittedName>
</protein>
<evidence type="ECO:0000313" key="2">
    <source>
        <dbReference type="EMBL" id="CAI9551860.1"/>
    </source>
</evidence>
<keyword evidence="3" id="KW-1185">Reference proteome</keyword>
<gene>
    <name evidence="2" type="ORF">SPARVUS_LOCUS3800357</name>
</gene>
<proteinExistence type="predicted"/>